<dbReference type="InterPro" id="IPR044925">
    <property type="entry name" value="His-Me_finger_sf"/>
</dbReference>
<evidence type="ECO:0000313" key="3">
    <source>
        <dbReference type="Proteomes" id="UP000077020"/>
    </source>
</evidence>
<name>A0ABX2U0Y7_CLOLD</name>
<dbReference type="SMART" id="SM00507">
    <property type="entry name" value="HNHc"/>
    <property type="match status" value="1"/>
</dbReference>
<dbReference type="SUPFAM" id="SSF54060">
    <property type="entry name" value="His-Me finger endonucleases"/>
    <property type="match status" value="1"/>
</dbReference>
<dbReference type="InterPro" id="IPR036388">
    <property type="entry name" value="WH-like_DNA-bd_sf"/>
</dbReference>
<reference evidence="2 3" key="1">
    <citation type="journal article" date="2016" name="Biotechnol. Bioeng.">
        <title>Traits of selected Clostridium strains for syngas fermentation to ethanol.</title>
        <authorList>
            <person name="Martin M.E."/>
            <person name="Richter H."/>
            <person name="Saha S."/>
            <person name="Angenent L.T."/>
        </authorList>
    </citation>
    <scope>NUCLEOTIDE SEQUENCE [LARGE SCALE GENOMIC DNA]</scope>
    <source>
        <strain evidence="2 3">PETC</strain>
    </source>
</reference>
<evidence type="ECO:0000259" key="1">
    <source>
        <dbReference type="SMART" id="SM00507"/>
    </source>
</evidence>
<dbReference type="Proteomes" id="UP000077020">
    <property type="component" value="Unassembled WGS sequence"/>
</dbReference>
<dbReference type="InterPro" id="IPR010902">
    <property type="entry name" value="NUMOD4"/>
</dbReference>
<dbReference type="Gene3D" id="1.10.10.10">
    <property type="entry name" value="Winged helix-like DNA-binding domain superfamily/Winged helix DNA-binding domain"/>
    <property type="match status" value="1"/>
</dbReference>
<dbReference type="Pfam" id="PF07463">
    <property type="entry name" value="NUMOD4"/>
    <property type="match status" value="1"/>
</dbReference>
<proteinExistence type="predicted"/>
<dbReference type="Pfam" id="PF13392">
    <property type="entry name" value="HNH_3"/>
    <property type="match status" value="1"/>
</dbReference>
<accession>A0ABX2U0Y7</accession>
<dbReference type="InterPro" id="IPR003615">
    <property type="entry name" value="HNH_nuc"/>
</dbReference>
<dbReference type="EMBL" id="LITS01000001">
    <property type="protein sequence ID" value="OAA89944.1"/>
    <property type="molecule type" value="Genomic_DNA"/>
</dbReference>
<evidence type="ECO:0000313" key="2">
    <source>
        <dbReference type="EMBL" id="OAA89944.1"/>
    </source>
</evidence>
<protein>
    <submittedName>
        <fullName evidence="2">NUMOD4 motif protein</fullName>
    </submittedName>
</protein>
<keyword evidence="3" id="KW-1185">Reference proteome</keyword>
<gene>
    <name evidence="2" type="ORF">WX45_01783</name>
</gene>
<sequence length="222" mass="25986">MNCKIIFNYVFTITAYVIVKVEVVIVKEIWREIDGYNERYSVSNLGNVRSNDERRIVYCKDGRVMNKLIKGKILAKFENKGSVKGYIAHKVGLSLKGKTKWFLVHRLVAEYFCDNPNAYTEVNHKDGNPFNNIFTNLEWISRKDNVIHAMDNGLMNFEKPVVQLDKNGDVFRIYRNEKQACLHHGIKSNGKVARAINLNRRFHGFYWRWFEGDYHEGDKSSL</sequence>
<comment type="caution">
    <text evidence="2">The sequence shown here is derived from an EMBL/GenBank/DDBJ whole genome shotgun (WGS) entry which is preliminary data.</text>
</comment>
<organism evidence="2 3">
    <name type="scientific">Clostridium ljungdahlii (strain ATCC 55383 / DSM 13528 / PETC)</name>
    <dbReference type="NCBI Taxonomy" id="748727"/>
    <lineage>
        <taxon>Bacteria</taxon>
        <taxon>Bacillati</taxon>
        <taxon>Bacillota</taxon>
        <taxon>Clostridia</taxon>
        <taxon>Eubacteriales</taxon>
        <taxon>Clostridiaceae</taxon>
        <taxon>Clostridium</taxon>
    </lineage>
</organism>
<feature type="domain" description="HNH nuclease" evidence="1">
    <location>
        <begin position="98"/>
        <end position="146"/>
    </location>
</feature>
<dbReference type="Gene3D" id="3.90.75.20">
    <property type="match status" value="1"/>
</dbReference>